<dbReference type="OrthoDB" id="25002at2759"/>
<evidence type="ECO:0000313" key="5">
    <source>
        <dbReference type="Proteomes" id="UP000053424"/>
    </source>
</evidence>
<dbReference type="AlphaFoldDB" id="A0A0C3CKB1"/>
<feature type="compositionally biased region" description="Pro residues" evidence="2">
    <location>
        <begin position="220"/>
        <end position="230"/>
    </location>
</feature>
<dbReference type="SUPFAM" id="SSF47954">
    <property type="entry name" value="Cyclin-like"/>
    <property type="match status" value="2"/>
</dbReference>
<evidence type="ECO:0000256" key="2">
    <source>
        <dbReference type="SAM" id="MobiDB-lite"/>
    </source>
</evidence>
<dbReference type="InterPro" id="IPR043198">
    <property type="entry name" value="Cyclin/Ssn8"/>
</dbReference>
<protein>
    <recommendedName>
        <fullName evidence="3">Cyclin-like domain-containing protein</fullName>
    </recommendedName>
</protein>
<dbReference type="PANTHER" id="PTHR10026">
    <property type="entry name" value="CYCLIN"/>
    <property type="match status" value="1"/>
</dbReference>
<dbReference type="InterPro" id="IPR036915">
    <property type="entry name" value="Cyclin-like_sf"/>
</dbReference>
<dbReference type="InterPro" id="IPR013763">
    <property type="entry name" value="Cyclin-like_dom"/>
</dbReference>
<feature type="domain" description="Cyclin-like" evidence="3">
    <location>
        <begin position="146"/>
        <end position="259"/>
    </location>
</feature>
<feature type="region of interest" description="Disordered" evidence="2">
    <location>
        <begin position="213"/>
        <end position="233"/>
    </location>
</feature>
<keyword evidence="5" id="KW-1185">Reference proteome</keyword>
<dbReference type="STRING" id="686832.A0A0C3CKB1"/>
<evidence type="ECO:0000313" key="4">
    <source>
        <dbReference type="EMBL" id="KIM49145.1"/>
    </source>
</evidence>
<organism evidence="4 5">
    <name type="scientific">Hebeloma cylindrosporum</name>
    <dbReference type="NCBI Taxonomy" id="76867"/>
    <lineage>
        <taxon>Eukaryota</taxon>
        <taxon>Fungi</taxon>
        <taxon>Dikarya</taxon>
        <taxon>Basidiomycota</taxon>
        <taxon>Agaricomycotina</taxon>
        <taxon>Agaricomycetes</taxon>
        <taxon>Agaricomycetidae</taxon>
        <taxon>Agaricales</taxon>
        <taxon>Agaricineae</taxon>
        <taxon>Hymenogastraceae</taxon>
        <taxon>Hebeloma</taxon>
    </lineage>
</organism>
<sequence>MASQWLFSLPALSTTPSACSLEKEFYDRARGVEFLFRLGSSLALPTSAICTAATWFHRFYMRYSMEDFHRQDVAASCVFLATKTEECGRKLRDVARVYQAKVKNIDVNAVPADSKEVDVCQSAILLTEEVLLEALCFDFVVESPHAELLDLFESLGSDTELQEYAWSLAHDSYRTPLCILYSPRAIAVACYVLGQRVIDGPNSLSLDARISASAPSNSLPTPPSHKPPSPDATRAAVDYYNLTDAELTQISEAIGMLLEFYSAQDQEMYPYLSSIISVPPPTQRTQRARFFVTRSQVEASTSSSDHPSNSQDGLGRTPSSSHGGRTPVTQTSDNNKIT</sequence>
<evidence type="ECO:0000256" key="1">
    <source>
        <dbReference type="RuleBase" id="RU000383"/>
    </source>
</evidence>
<name>A0A0C3CKB1_HEBCY</name>
<dbReference type="HOGENOM" id="CLU_022000_4_0_1"/>
<feature type="region of interest" description="Disordered" evidence="2">
    <location>
        <begin position="294"/>
        <end position="338"/>
    </location>
</feature>
<dbReference type="GO" id="GO:0016538">
    <property type="term" value="F:cyclin-dependent protein serine/threonine kinase regulator activity"/>
    <property type="evidence" value="ECO:0007669"/>
    <property type="project" value="InterPro"/>
</dbReference>
<dbReference type="SMART" id="SM00385">
    <property type="entry name" value="CYCLIN"/>
    <property type="match status" value="2"/>
</dbReference>
<dbReference type="Pfam" id="PF00134">
    <property type="entry name" value="Cyclin_N"/>
    <property type="match status" value="1"/>
</dbReference>
<dbReference type="CDD" id="cd20546">
    <property type="entry name" value="CYCLIN_SpCG1C_ScCTK2-like_rpt2"/>
    <property type="match status" value="1"/>
</dbReference>
<evidence type="ECO:0000259" key="3">
    <source>
        <dbReference type="SMART" id="SM00385"/>
    </source>
</evidence>
<dbReference type="Gene3D" id="1.10.472.10">
    <property type="entry name" value="Cyclin-like"/>
    <property type="match status" value="2"/>
</dbReference>
<dbReference type="InterPro" id="IPR006671">
    <property type="entry name" value="Cyclin_N"/>
</dbReference>
<dbReference type="Proteomes" id="UP000053424">
    <property type="component" value="Unassembled WGS sequence"/>
</dbReference>
<reference evidence="5" key="2">
    <citation type="submission" date="2015-01" db="EMBL/GenBank/DDBJ databases">
        <title>Evolutionary Origins and Diversification of the Mycorrhizal Mutualists.</title>
        <authorList>
            <consortium name="DOE Joint Genome Institute"/>
            <consortium name="Mycorrhizal Genomics Consortium"/>
            <person name="Kohler A."/>
            <person name="Kuo A."/>
            <person name="Nagy L.G."/>
            <person name="Floudas D."/>
            <person name="Copeland A."/>
            <person name="Barry K.W."/>
            <person name="Cichocki N."/>
            <person name="Veneault-Fourrey C."/>
            <person name="LaButti K."/>
            <person name="Lindquist E.A."/>
            <person name="Lipzen A."/>
            <person name="Lundell T."/>
            <person name="Morin E."/>
            <person name="Murat C."/>
            <person name="Riley R."/>
            <person name="Ohm R."/>
            <person name="Sun H."/>
            <person name="Tunlid A."/>
            <person name="Henrissat B."/>
            <person name="Grigoriev I.V."/>
            <person name="Hibbett D.S."/>
            <person name="Martin F."/>
        </authorList>
    </citation>
    <scope>NUCLEOTIDE SEQUENCE [LARGE SCALE GENOMIC DNA]</scope>
    <source>
        <strain evidence="5">h7</strain>
    </source>
</reference>
<accession>A0A0C3CKB1</accession>
<proteinExistence type="inferred from homology"/>
<dbReference type="EMBL" id="KN831768">
    <property type="protein sequence ID" value="KIM49145.1"/>
    <property type="molecule type" value="Genomic_DNA"/>
</dbReference>
<feature type="domain" description="Cyclin-like" evidence="3">
    <location>
        <begin position="33"/>
        <end position="133"/>
    </location>
</feature>
<reference evidence="4 5" key="1">
    <citation type="submission" date="2014-04" db="EMBL/GenBank/DDBJ databases">
        <authorList>
            <consortium name="DOE Joint Genome Institute"/>
            <person name="Kuo A."/>
            <person name="Gay G."/>
            <person name="Dore J."/>
            <person name="Kohler A."/>
            <person name="Nagy L.G."/>
            <person name="Floudas D."/>
            <person name="Copeland A."/>
            <person name="Barry K.W."/>
            <person name="Cichocki N."/>
            <person name="Veneault-Fourrey C."/>
            <person name="LaButti K."/>
            <person name="Lindquist E.A."/>
            <person name="Lipzen A."/>
            <person name="Lundell T."/>
            <person name="Morin E."/>
            <person name="Murat C."/>
            <person name="Sun H."/>
            <person name="Tunlid A."/>
            <person name="Henrissat B."/>
            <person name="Grigoriev I.V."/>
            <person name="Hibbett D.S."/>
            <person name="Martin F."/>
            <person name="Nordberg H.P."/>
            <person name="Cantor M.N."/>
            <person name="Hua S.X."/>
        </authorList>
    </citation>
    <scope>NUCLEOTIDE SEQUENCE [LARGE SCALE GENOMIC DNA]</scope>
    <source>
        <strain evidence="5">h7</strain>
    </source>
</reference>
<gene>
    <name evidence="4" type="ORF">M413DRAFT_97773</name>
</gene>
<comment type="similarity">
    <text evidence="1">Belongs to the cyclin family.</text>
</comment>
<dbReference type="GO" id="GO:0006357">
    <property type="term" value="P:regulation of transcription by RNA polymerase II"/>
    <property type="evidence" value="ECO:0007669"/>
    <property type="project" value="InterPro"/>
</dbReference>
<keyword evidence="1" id="KW-0195">Cyclin</keyword>